<gene>
    <name evidence="2" type="ORF">PR048_017258</name>
</gene>
<feature type="region of interest" description="Disordered" evidence="1">
    <location>
        <begin position="117"/>
        <end position="155"/>
    </location>
</feature>
<organism evidence="2 3">
    <name type="scientific">Dryococelus australis</name>
    <dbReference type="NCBI Taxonomy" id="614101"/>
    <lineage>
        <taxon>Eukaryota</taxon>
        <taxon>Metazoa</taxon>
        <taxon>Ecdysozoa</taxon>
        <taxon>Arthropoda</taxon>
        <taxon>Hexapoda</taxon>
        <taxon>Insecta</taxon>
        <taxon>Pterygota</taxon>
        <taxon>Neoptera</taxon>
        <taxon>Polyneoptera</taxon>
        <taxon>Phasmatodea</taxon>
        <taxon>Verophasmatodea</taxon>
        <taxon>Anareolatae</taxon>
        <taxon>Phasmatidae</taxon>
        <taxon>Eurycanthinae</taxon>
        <taxon>Dryococelus</taxon>
    </lineage>
</organism>
<proteinExistence type="predicted"/>
<reference evidence="2 3" key="1">
    <citation type="submission" date="2023-02" db="EMBL/GenBank/DDBJ databases">
        <title>LHISI_Scaffold_Assembly.</title>
        <authorList>
            <person name="Stuart O.P."/>
            <person name="Cleave R."/>
            <person name="Magrath M.J.L."/>
            <person name="Mikheyev A.S."/>
        </authorList>
    </citation>
    <scope>NUCLEOTIDE SEQUENCE [LARGE SCALE GENOMIC DNA]</scope>
    <source>
        <strain evidence="2">Daus_M_001</strain>
        <tissue evidence="2">Leg muscle</tissue>
    </source>
</reference>
<evidence type="ECO:0000313" key="2">
    <source>
        <dbReference type="EMBL" id="KAJ8880787.1"/>
    </source>
</evidence>
<evidence type="ECO:0000313" key="3">
    <source>
        <dbReference type="Proteomes" id="UP001159363"/>
    </source>
</evidence>
<protein>
    <submittedName>
        <fullName evidence="2">Uncharacterized protein</fullName>
    </submittedName>
</protein>
<feature type="region of interest" description="Disordered" evidence="1">
    <location>
        <begin position="702"/>
        <end position="730"/>
    </location>
</feature>
<evidence type="ECO:0000256" key="1">
    <source>
        <dbReference type="SAM" id="MobiDB-lite"/>
    </source>
</evidence>
<comment type="caution">
    <text evidence="2">The sequence shown here is derived from an EMBL/GenBank/DDBJ whole genome shotgun (WGS) entry which is preliminary data.</text>
</comment>
<sequence length="1307" mass="142678">MRHTTYSSSAHVPNIDLPQGTQLSSHMVNAVGLLNSHQLEPGSIPGRVTPGFLHVGIVPNDAAGQRVFSGISHFPRSFIPALIHTHLNYPHRLSRPRYRRTSTSGGLRVSSVRSRFPYSSDEGLSTTARAPTARRSRQGTRTQVGHAHYNSDHPRRYVSYNQQLMARLDAGPGVRTLVGVRRAAVVQFGVSCVVGRAGLVGVTRAGASRQVMAAQTRWRTGRNRHDGATALLERRSDETLGGRVNVARVCRCQQDCLSEFIEFGAKSKYSMQRRKYTSIYLNSDTAVAIFSLVATAMCSQLYLRPGSTEFRPCLLEGLRGALRKRRHLARADGEDTTNCLSRDLKITDAGAGNVDREPACRQVFGRHPAHLPPTRPTRLCRRERERREREHLSLRSGPGPSAASVRSPARYAENTTSSVTCPPPPSTAVARETPTLPLLRSLPQRAVRRLFSQLNYTRRQRSAKSRFGIPLACTGGIRCISGSFISVLCNYSVTGSQFIRRPQHNSEAATVLQAKKDRMPSYLVSTQNKRVSRGETAACSANSSRKCQKNGVIRQQHFGTTFANQRLAYLGATVAERLARSPPTNANWAQYPAGPQDFRKWESCRTMPLVSGFSRNLPLPPPLHSGAALYSLQPPSSALKTSLLRVAQISLLILHSLRYLPARRPSSHIERNIACSEAIREAIFVGSGKHICEGWEGSVFEARSGQSKQQHTPPLGRPRRPIASRPRADPRATTHFTDCWASLCGVHLPYPSLLHPLLAGPQHLTILKTNCRGEPGSLPGRFTEFSHVGIVPDDAVDRRVFSGSPVSPALSFRCCYILALLTLIGFKDLIVKSRPNLAVANVKPDAPGTGHEALTSSRDSAGDINQESGVFVRGQPEDLYSRWRPAVCLVSGRETCAALCHPTRRPRPASVCVPAQRRRQRGRGFSGVSTSGRRKPEMGSLCICWQEQQLPLELSTALFDVAHACSLRPSYDTALQCSSHDISSCGRVPPADCRDAYSSTKRKINIATSLIISIHASIDYQLRAAVVQWSDCSHPINANRVRFQMDLPLGFSHTGIVPTMPAGRRVFSEIPSFPRSCIPALLRTHFALTLYGASDAVVNLCTPIQEDLGSNPDPVILISVCRGFPEHSRRMLGRTGQISALFSPRLGAGSERCVRYHVAGASGAMTARQSRRVVFNLPPSGGACHAPPTAGGTVSCRELSCPLLATPSLPTTRCAGVEKIWAALNIGVLKADDGEAAGIQGRGNREIPEKTRRTAASSRTIPTCENPGVTSPEIEPGSPGWEASSLTTIPPRPPLCEYIIVRIHVPF</sequence>
<dbReference type="EMBL" id="JARBHB010000006">
    <property type="protein sequence ID" value="KAJ8880787.1"/>
    <property type="molecule type" value="Genomic_DNA"/>
</dbReference>
<accession>A0ABQ9H909</accession>
<dbReference type="Proteomes" id="UP001159363">
    <property type="component" value="Chromosome 5"/>
</dbReference>
<name>A0ABQ9H909_9NEOP</name>
<feature type="region of interest" description="Disordered" evidence="1">
    <location>
        <begin position="381"/>
        <end position="436"/>
    </location>
</feature>
<keyword evidence="3" id="KW-1185">Reference proteome</keyword>
<feature type="region of interest" description="Disordered" evidence="1">
    <location>
        <begin position="1255"/>
        <end position="1286"/>
    </location>
</feature>
<feature type="compositionally biased region" description="Basic and acidic residues" evidence="1">
    <location>
        <begin position="381"/>
        <end position="393"/>
    </location>
</feature>